<accession>A0A4Y2GV10</accession>
<dbReference type="EMBL" id="BGPR01001557">
    <property type="protein sequence ID" value="GBM56655.1"/>
    <property type="molecule type" value="Genomic_DNA"/>
</dbReference>
<evidence type="ECO:0000313" key="1">
    <source>
        <dbReference type="EMBL" id="GBM56655.1"/>
    </source>
</evidence>
<organism evidence="1 2">
    <name type="scientific">Araneus ventricosus</name>
    <name type="common">Orbweaver spider</name>
    <name type="synonym">Epeira ventricosa</name>
    <dbReference type="NCBI Taxonomy" id="182803"/>
    <lineage>
        <taxon>Eukaryota</taxon>
        <taxon>Metazoa</taxon>
        <taxon>Ecdysozoa</taxon>
        <taxon>Arthropoda</taxon>
        <taxon>Chelicerata</taxon>
        <taxon>Arachnida</taxon>
        <taxon>Araneae</taxon>
        <taxon>Araneomorphae</taxon>
        <taxon>Entelegynae</taxon>
        <taxon>Araneoidea</taxon>
        <taxon>Araneidae</taxon>
        <taxon>Araneus</taxon>
    </lineage>
</organism>
<sequence>MSFHYSLPIQNLWNLLEKENTLFPFILLGPVSHKVSQSLRKDNKSFNYFFDARENWLKKRLRSIRFLPGSQCQQTFDRFLFLCCFSEQLQQRFTPQPKLVTVYSAEIYAGMGMRGKTMGITEWGVDSLLNGRRSVFR</sequence>
<keyword evidence="2" id="KW-1185">Reference proteome</keyword>
<name>A0A4Y2GV10_ARAVE</name>
<evidence type="ECO:0000313" key="2">
    <source>
        <dbReference type="Proteomes" id="UP000499080"/>
    </source>
</evidence>
<proteinExistence type="predicted"/>
<gene>
    <name evidence="1" type="ORF">AVEN_123138_1</name>
</gene>
<protein>
    <submittedName>
        <fullName evidence="1">Uncharacterized protein</fullName>
    </submittedName>
</protein>
<dbReference type="Proteomes" id="UP000499080">
    <property type="component" value="Unassembled WGS sequence"/>
</dbReference>
<reference evidence="1 2" key="1">
    <citation type="journal article" date="2019" name="Sci. Rep.">
        <title>Orb-weaving spider Araneus ventricosus genome elucidates the spidroin gene catalogue.</title>
        <authorList>
            <person name="Kono N."/>
            <person name="Nakamura H."/>
            <person name="Ohtoshi R."/>
            <person name="Moran D.A.P."/>
            <person name="Shinohara A."/>
            <person name="Yoshida Y."/>
            <person name="Fujiwara M."/>
            <person name="Mori M."/>
            <person name="Tomita M."/>
            <person name="Arakawa K."/>
        </authorList>
    </citation>
    <scope>NUCLEOTIDE SEQUENCE [LARGE SCALE GENOMIC DNA]</scope>
</reference>
<dbReference type="AlphaFoldDB" id="A0A4Y2GV10"/>
<comment type="caution">
    <text evidence="1">The sequence shown here is derived from an EMBL/GenBank/DDBJ whole genome shotgun (WGS) entry which is preliminary data.</text>
</comment>